<gene>
    <name evidence="1" type="primary">CR392001.1</name>
</gene>
<feature type="non-terminal residue" evidence="1">
    <location>
        <position position="141"/>
    </location>
</feature>
<protein>
    <submittedName>
        <fullName evidence="1">Uncharacterized protein</fullName>
    </submittedName>
</protein>
<sequence length="141" mass="15549">GCVLCPLLFSLYTNSCTSNHESVKLITFADNPTVIGDESAYRRRWNGWCPGAATTTWCYPEDSPTPPITLSDTPITMSMRPFYTAVIESILTSSITVWYVGATTRDRKKLQPLVRSAEKVNGCNLSSIHTGPVQLQDIEAC</sequence>
<accession>A0A1A8BNZ8</accession>
<reference evidence="1" key="2">
    <citation type="submission" date="2016-06" db="EMBL/GenBank/DDBJ databases">
        <title>The genome of a short-lived fish provides insights into sex chromosome evolution and the genetic control of aging.</title>
        <authorList>
            <person name="Reichwald K."/>
            <person name="Felder M."/>
            <person name="Petzold A."/>
            <person name="Koch P."/>
            <person name="Groth M."/>
            <person name="Platzer M."/>
        </authorList>
    </citation>
    <scope>NUCLEOTIDE SEQUENCE</scope>
    <source>
        <tissue evidence="1">Brain</tissue>
    </source>
</reference>
<name>A0A1A8BNZ8_NOTKA</name>
<dbReference type="EMBL" id="HADZ01004309">
    <property type="protein sequence ID" value="SBP68250.1"/>
    <property type="molecule type" value="Transcribed_RNA"/>
</dbReference>
<feature type="non-terminal residue" evidence="1">
    <location>
        <position position="1"/>
    </location>
</feature>
<evidence type="ECO:0000313" key="1">
    <source>
        <dbReference type="EMBL" id="SBP68250.1"/>
    </source>
</evidence>
<dbReference type="AlphaFoldDB" id="A0A1A8BNZ8"/>
<proteinExistence type="predicted"/>
<reference evidence="1" key="1">
    <citation type="submission" date="2016-05" db="EMBL/GenBank/DDBJ databases">
        <authorList>
            <person name="Lavstsen T."/>
            <person name="Jespersen J.S."/>
        </authorList>
    </citation>
    <scope>NUCLEOTIDE SEQUENCE</scope>
    <source>
        <tissue evidence="1">Brain</tissue>
    </source>
</reference>
<organism evidence="1">
    <name type="scientific">Nothobranchius kadleci</name>
    <name type="common">African annual killifish</name>
    <dbReference type="NCBI Taxonomy" id="1051664"/>
    <lineage>
        <taxon>Eukaryota</taxon>
        <taxon>Metazoa</taxon>
        <taxon>Chordata</taxon>
        <taxon>Craniata</taxon>
        <taxon>Vertebrata</taxon>
        <taxon>Euteleostomi</taxon>
        <taxon>Actinopterygii</taxon>
        <taxon>Neopterygii</taxon>
        <taxon>Teleostei</taxon>
        <taxon>Neoteleostei</taxon>
        <taxon>Acanthomorphata</taxon>
        <taxon>Ovalentaria</taxon>
        <taxon>Atherinomorphae</taxon>
        <taxon>Cyprinodontiformes</taxon>
        <taxon>Nothobranchiidae</taxon>
        <taxon>Nothobranchius</taxon>
    </lineage>
</organism>